<dbReference type="VEuPathDB" id="FungiDB:MGYG_00644"/>
<dbReference type="InParanoid" id="E5R101"/>
<dbReference type="HOGENOM" id="CLU_1278440_0_0_1"/>
<dbReference type="EMBL" id="DS989822">
    <property type="protein sequence ID" value="EFQ97605.1"/>
    <property type="molecule type" value="Genomic_DNA"/>
</dbReference>
<gene>
    <name evidence="1" type="ORF">MGYG_00644</name>
</gene>
<evidence type="ECO:0000313" key="1">
    <source>
        <dbReference type="EMBL" id="EFQ97605.1"/>
    </source>
</evidence>
<evidence type="ECO:0000313" key="2">
    <source>
        <dbReference type="Proteomes" id="UP000002669"/>
    </source>
</evidence>
<proteinExistence type="predicted"/>
<dbReference type="OrthoDB" id="4169862at2759"/>
<organism evidence="2">
    <name type="scientific">Arthroderma gypseum (strain ATCC MYA-4604 / CBS 118893)</name>
    <name type="common">Microsporum gypseum</name>
    <dbReference type="NCBI Taxonomy" id="535722"/>
    <lineage>
        <taxon>Eukaryota</taxon>
        <taxon>Fungi</taxon>
        <taxon>Dikarya</taxon>
        <taxon>Ascomycota</taxon>
        <taxon>Pezizomycotina</taxon>
        <taxon>Eurotiomycetes</taxon>
        <taxon>Eurotiomycetidae</taxon>
        <taxon>Onygenales</taxon>
        <taxon>Arthrodermataceae</taxon>
        <taxon>Nannizzia</taxon>
    </lineage>
</organism>
<reference evidence="2" key="1">
    <citation type="journal article" date="2012" name="MBio">
        <title>Comparative genome analysis of Trichophyton rubrum and related dermatophytes reveals candidate genes involved in infection.</title>
        <authorList>
            <person name="Martinez D.A."/>
            <person name="Oliver B.G."/>
            <person name="Graeser Y."/>
            <person name="Goldberg J.M."/>
            <person name="Li W."/>
            <person name="Martinez-Rossi N.M."/>
            <person name="Monod M."/>
            <person name="Shelest E."/>
            <person name="Barton R.C."/>
            <person name="Birch E."/>
            <person name="Brakhage A.A."/>
            <person name="Chen Z."/>
            <person name="Gurr S.J."/>
            <person name="Heiman D."/>
            <person name="Heitman J."/>
            <person name="Kosti I."/>
            <person name="Rossi A."/>
            <person name="Saif S."/>
            <person name="Samalova M."/>
            <person name="Saunders C.W."/>
            <person name="Shea T."/>
            <person name="Summerbell R.C."/>
            <person name="Xu J."/>
            <person name="Young S."/>
            <person name="Zeng Q."/>
            <person name="Birren B.W."/>
            <person name="Cuomo C.A."/>
            <person name="White T.C."/>
        </authorList>
    </citation>
    <scope>NUCLEOTIDE SEQUENCE [LARGE SCALE GENOMIC DNA]</scope>
    <source>
        <strain evidence="2">ATCC MYA-4604 / CBS 118893</strain>
    </source>
</reference>
<dbReference type="GeneID" id="10031876"/>
<sequence>MELGFGDQDLIYEEEAKRLAESAPVPRPMCLSCSKLVAESPMLQCPLAYPPKKCVQCAKFNLPCHIVPPQFRGDLERIQALAREFHVRPSPKTAEQLQGSSPKYIARAEAYELKESALEGYTPYQVPRPLPPPVPINPPVKTVTPMNSLAPTEDALALKIRNVQQINDMLSKMTELLFRKMDLP</sequence>
<protein>
    <submittedName>
        <fullName evidence="1">Uncharacterized protein</fullName>
    </submittedName>
</protein>
<dbReference type="Proteomes" id="UP000002669">
    <property type="component" value="Unassembled WGS sequence"/>
</dbReference>
<keyword evidence="2" id="KW-1185">Reference proteome</keyword>
<accession>E5R101</accession>
<name>E5R101_ARTGP</name>
<dbReference type="RefSeq" id="XP_003176557.1">
    <property type="nucleotide sequence ID" value="XM_003176509.1"/>
</dbReference>
<dbReference type="AlphaFoldDB" id="E5R101"/>
<dbReference type="eggNOG" id="ENOG502RQSQ">
    <property type="taxonomic scope" value="Eukaryota"/>
</dbReference>
<dbReference type="OMA" id="PVPRPMC"/>